<reference evidence="2 3" key="1">
    <citation type="journal article" date="2010" name="Nature">
        <title>Comparative genomics reveals mobile pathogenicity chromosomes in Fusarium.</title>
        <authorList>
            <person name="Ma L.J."/>
            <person name="van der Does H.C."/>
            <person name="Borkovich K.A."/>
            <person name="Coleman J.J."/>
            <person name="Daboussi M.J."/>
            <person name="Di Pietro A."/>
            <person name="Dufresne M."/>
            <person name="Freitag M."/>
            <person name="Grabherr M."/>
            <person name="Henrissat B."/>
            <person name="Houterman P.M."/>
            <person name="Kang S."/>
            <person name="Shim W.B."/>
            <person name="Woloshuk C."/>
            <person name="Xie X."/>
            <person name="Xu J.R."/>
            <person name="Antoniw J."/>
            <person name="Baker S.E."/>
            <person name="Bluhm B.H."/>
            <person name="Breakspear A."/>
            <person name="Brown D.W."/>
            <person name="Butchko R.A."/>
            <person name="Chapman S."/>
            <person name="Coulson R."/>
            <person name="Coutinho P.M."/>
            <person name="Danchin E.G."/>
            <person name="Diener A."/>
            <person name="Gale L.R."/>
            <person name="Gardiner D.M."/>
            <person name="Goff S."/>
            <person name="Hammond-Kosack K.E."/>
            <person name="Hilburn K."/>
            <person name="Hua-Van A."/>
            <person name="Jonkers W."/>
            <person name="Kazan K."/>
            <person name="Kodira C.D."/>
            <person name="Koehrsen M."/>
            <person name="Kumar L."/>
            <person name="Lee Y.H."/>
            <person name="Li L."/>
            <person name="Manners J.M."/>
            <person name="Miranda-Saavedra D."/>
            <person name="Mukherjee M."/>
            <person name="Park G."/>
            <person name="Park J."/>
            <person name="Park S.Y."/>
            <person name="Proctor R.H."/>
            <person name="Regev A."/>
            <person name="Ruiz-Roldan M.C."/>
            <person name="Sain D."/>
            <person name="Sakthikumar S."/>
            <person name="Sykes S."/>
            <person name="Schwartz D.C."/>
            <person name="Turgeon B.G."/>
            <person name="Wapinski I."/>
            <person name="Yoder O."/>
            <person name="Young S."/>
            <person name="Zeng Q."/>
            <person name="Zhou S."/>
            <person name="Galagan J."/>
            <person name="Cuomo C.A."/>
            <person name="Kistler H.C."/>
            <person name="Rep M."/>
        </authorList>
    </citation>
    <scope>NUCLEOTIDE SEQUENCE [LARGE SCALE GENOMIC DNA]</scope>
    <source>
        <strain evidence="3">M3125 / FGSC 7600</strain>
    </source>
</reference>
<evidence type="ECO:0000256" key="1">
    <source>
        <dbReference type="SAM" id="MobiDB-lite"/>
    </source>
</evidence>
<gene>
    <name evidence="2" type="ORF">FVEG_15722</name>
</gene>
<name>W7LZP0_GIBM7</name>
<dbReference type="VEuPathDB" id="FungiDB:FVEG_15722"/>
<accession>W7LZP0</accession>
<proteinExistence type="predicted"/>
<sequence length="157" mass="17309">MNLDTQLTALLVGIRACLLCSNDGRIIQNALLALEGISLLLEAEQRVYAPSTRTQTPENNCLSSEQSDGSPQGPVDTMKEQFAFGNIALDDNESTLIARRLIRDAAIRVGQNLRWIGMKLKSGITGSIHHPQRLDQERELAMGRVKIIVARTSLHFS</sequence>
<dbReference type="KEGG" id="fvr:FVEG_15722"/>
<dbReference type="AlphaFoldDB" id="W7LZP0"/>
<protein>
    <submittedName>
        <fullName evidence="2">Uncharacterized protein</fullName>
    </submittedName>
</protein>
<organism evidence="2 3">
    <name type="scientific">Gibberella moniliformis (strain M3125 / FGSC 7600)</name>
    <name type="common">Maize ear and stalk rot fungus</name>
    <name type="synonym">Fusarium verticillioides</name>
    <dbReference type="NCBI Taxonomy" id="334819"/>
    <lineage>
        <taxon>Eukaryota</taxon>
        <taxon>Fungi</taxon>
        <taxon>Dikarya</taxon>
        <taxon>Ascomycota</taxon>
        <taxon>Pezizomycotina</taxon>
        <taxon>Sordariomycetes</taxon>
        <taxon>Hypocreomycetidae</taxon>
        <taxon>Hypocreales</taxon>
        <taxon>Nectriaceae</taxon>
        <taxon>Fusarium</taxon>
        <taxon>Fusarium fujikuroi species complex</taxon>
    </lineage>
</organism>
<dbReference type="Proteomes" id="UP000009096">
    <property type="component" value="Chromosome 3"/>
</dbReference>
<feature type="region of interest" description="Disordered" evidence="1">
    <location>
        <begin position="50"/>
        <end position="76"/>
    </location>
</feature>
<feature type="compositionally biased region" description="Polar residues" evidence="1">
    <location>
        <begin position="51"/>
        <end position="70"/>
    </location>
</feature>
<evidence type="ECO:0000313" key="3">
    <source>
        <dbReference type="Proteomes" id="UP000009096"/>
    </source>
</evidence>
<evidence type="ECO:0000313" key="2">
    <source>
        <dbReference type="EMBL" id="EWG44778.1"/>
    </source>
</evidence>
<dbReference type="OrthoDB" id="10622292at2759"/>
<dbReference type="EMBL" id="DS022247">
    <property type="protein sequence ID" value="EWG44778.1"/>
    <property type="molecule type" value="Genomic_DNA"/>
</dbReference>
<dbReference type="GeneID" id="30072598"/>
<dbReference type="RefSeq" id="XP_018750969.1">
    <property type="nucleotide sequence ID" value="XM_018904915.1"/>
</dbReference>
<keyword evidence="3" id="KW-1185">Reference proteome</keyword>